<organism evidence="8">
    <name type="scientific">Amblyomma americanum</name>
    <name type="common">Lone star tick</name>
    <dbReference type="NCBI Taxonomy" id="6943"/>
    <lineage>
        <taxon>Eukaryota</taxon>
        <taxon>Metazoa</taxon>
        <taxon>Ecdysozoa</taxon>
        <taxon>Arthropoda</taxon>
        <taxon>Chelicerata</taxon>
        <taxon>Arachnida</taxon>
        <taxon>Acari</taxon>
        <taxon>Parasitiformes</taxon>
        <taxon>Ixodida</taxon>
        <taxon>Ixodoidea</taxon>
        <taxon>Ixodidae</taxon>
        <taxon>Amblyomminae</taxon>
        <taxon>Amblyomma</taxon>
    </lineage>
</organism>
<keyword evidence="3 6" id="KW-0732">Signal</keyword>
<evidence type="ECO:0000256" key="2">
    <source>
        <dbReference type="ARBA" id="ARBA00022525"/>
    </source>
</evidence>
<dbReference type="GO" id="GO:0019957">
    <property type="term" value="F:C-C chemokine binding"/>
    <property type="evidence" value="ECO:0007669"/>
    <property type="project" value="InterPro"/>
</dbReference>
<keyword evidence="2 6" id="KW-0964">Secreted</keyword>
<comment type="subcellular location">
    <subcellularLocation>
        <location evidence="1 6">Secreted</location>
    </subcellularLocation>
</comment>
<name>A0A0C9RWV8_AMBAM</name>
<keyword evidence="5 6" id="KW-0325">Glycoprotein</keyword>
<dbReference type="InterPro" id="IPR045797">
    <property type="entry name" value="EVA_Class_A"/>
</dbReference>
<dbReference type="AlphaFoldDB" id="A0A0C9RWV8"/>
<comment type="function">
    <text evidence="6">Salivary chemokine-binding protein which binds to host chemokines.</text>
</comment>
<dbReference type="GO" id="GO:0005576">
    <property type="term" value="C:extracellular region"/>
    <property type="evidence" value="ECO:0007669"/>
    <property type="project" value="UniProtKB-SubCell"/>
</dbReference>
<feature type="chain" id="PRO_5002219356" description="Evasin" evidence="7">
    <location>
        <begin position="22"/>
        <end position="131"/>
    </location>
</feature>
<accession>A0A0C9RWV8</accession>
<evidence type="ECO:0000256" key="4">
    <source>
        <dbReference type="ARBA" id="ARBA00023157"/>
    </source>
</evidence>
<evidence type="ECO:0000256" key="5">
    <source>
        <dbReference type="ARBA" id="ARBA00023180"/>
    </source>
</evidence>
<evidence type="ECO:0000313" key="8">
    <source>
        <dbReference type="EMBL" id="JAG92071.1"/>
    </source>
</evidence>
<feature type="signal peptide" evidence="7">
    <location>
        <begin position="1"/>
        <end position="21"/>
    </location>
</feature>
<reference evidence="8" key="1">
    <citation type="journal article" date="2015" name="PLoS ONE">
        <title>An Insight into the Sialome of the Lone Star Tick, Amblyomma americanum, with a Glimpse on Its Time Dependent Gene Expression.</title>
        <authorList>
            <person name="Karim S."/>
            <person name="Ribeiro J.M."/>
        </authorList>
    </citation>
    <scope>NUCLEOTIDE SEQUENCE</scope>
    <source>
        <tissue evidence="8">Salivary gland</tissue>
    </source>
</reference>
<keyword evidence="4 6" id="KW-1015">Disulfide bond</keyword>
<dbReference type="EMBL" id="GBZX01000669">
    <property type="protein sequence ID" value="JAG92071.1"/>
    <property type="molecule type" value="mRNA"/>
</dbReference>
<evidence type="ECO:0000256" key="7">
    <source>
        <dbReference type="SAM" id="SignalP"/>
    </source>
</evidence>
<evidence type="ECO:0000256" key="1">
    <source>
        <dbReference type="ARBA" id="ARBA00004613"/>
    </source>
</evidence>
<dbReference type="Pfam" id="PF19429">
    <property type="entry name" value="EVA_Class_A"/>
    <property type="match status" value="1"/>
</dbReference>
<sequence>MMRSSSFGLLVLGYASLLVLGLCQTTKAPIFAPQLDTPAGPIFVGCIYYRNGIPDVDTTYLRLSQTCVNTTVQAALQMKEYVNYTCPLGVCSDDICQSSGLRIGCWKVSSMLPDLNSMTMLPNDREADGSN</sequence>
<protein>
    <recommendedName>
        <fullName evidence="6">Evasin</fullName>
    </recommendedName>
</protein>
<evidence type="ECO:0000256" key="6">
    <source>
        <dbReference type="RuleBase" id="RU369006"/>
    </source>
</evidence>
<dbReference type="Gene3D" id="2.30.130.100">
    <property type="match status" value="1"/>
</dbReference>
<proteinExistence type="evidence at transcript level"/>
<evidence type="ECO:0000256" key="3">
    <source>
        <dbReference type="ARBA" id="ARBA00022729"/>
    </source>
</evidence>